<name>A0A2R6XB74_MARPO</name>
<evidence type="ECO:0000256" key="1">
    <source>
        <dbReference type="ARBA" id="ARBA00022679"/>
    </source>
</evidence>
<dbReference type="SUPFAM" id="SSF64005">
    <property type="entry name" value="Undecaprenyl diphosphate synthase"/>
    <property type="match status" value="1"/>
</dbReference>
<gene>
    <name evidence="3" type="ORF">MARPO_0025s0048</name>
</gene>
<evidence type="ECO:0000313" key="4">
    <source>
        <dbReference type="Proteomes" id="UP000244005"/>
    </source>
</evidence>
<feature type="domain" description="ER-bound oxygenase mpaB/mpaB'/Rubber oxygenase catalytic" evidence="2">
    <location>
        <begin position="2"/>
        <end position="182"/>
    </location>
</feature>
<dbReference type="OMA" id="AIVEENW"/>
<evidence type="ECO:0000313" key="3">
    <source>
        <dbReference type="EMBL" id="PTQ43354.1"/>
    </source>
</evidence>
<keyword evidence="4" id="KW-1185">Reference proteome</keyword>
<organism evidence="3 4">
    <name type="scientific">Marchantia polymorpha</name>
    <name type="common">Common liverwort</name>
    <name type="synonym">Marchantia aquatica</name>
    <dbReference type="NCBI Taxonomy" id="3197"/>
    <lineage>
        <taxon>Eukaryota</taxon>
        <taxon>Viridiplantae</taxon>
        <taxon>Streptophyta</taxon>
        <taxon>Embryophyta</taxon>
        <taxon>Marchantiophyta</taxon>
        <taxon>Marchantiopsida</taxon>
        <taxon>Marchantiidae</taxon>
        <taxon>Marchantiales</taxon>
        <taxon>Marchantiaceae</taxon>
        <taxon>Marchantia</taxon>
    </lineage>
</organism>
<dbReference type="InterPro" id="IPR036424">
    <property type="entry name" value="UPP_synth-like_sf"/>
</dbReference>
<dbReference type="Pfam" id="PF09995">
    <property type="entry name" value="MPAB_Lcp_cat"/>
    <property type="match status" value="1"/>
</dbReference>
<dbReference type="InterPro" id="IPR001441">
    <property type="entry name" value="UPP_synth-like"/>
</dbReference>
<protein>
    <recommendedName>
        <fullName evidence="2">ER-bound oxygenase mpaB/mpaB'/Rubber oxygenase catalytic domain-containing protein</fullName>
    </recommendedName>
</protein>
<dbReference type="GO" id="GO:0016765">
    <property type="term" value="F:transferase activity, transferring alkyl or aryl (other than methyl) groups"/>
    <property type="evidence" value="ECO:0007669"/>
    <property type="project" value="InterPro"/>
</dbReference>
<dbReference type="Gene3D" id="3.40.1180.10">
    <property type="entry name" value="Decaprenyl diphosphate synthase-like"/>
    <property type="match status" value="1"/>
</dbReference>
<dbReference type="GO" id="GO:0016094">
    <property type="term" value="P:polyprenol biosynthetic process"/>
    <property type="evidence" value="ECO:0000318"/>
    <property type="project" value="GO_Central"/>
</dbReference>
<dbReference type="GO" id="GO:0016491">
    <property type="term" value="F:oxidoreductase activity"/>
    <property type="evidence" value="ECO:0007669"/>
    <property type="project" value="InterPro"/>
</dbReference>
<proteinExistence type="inferred from homology"/>
<dbReference type="InterPro" id="IPR018713">
    <property type="entry name" value="MPAB/Lcp_cat_dom"/>
</dbReference>
<dbReference type="EMBL" id="KZ772697">
    <property type="protein sequence ID" value="PTQ43354.1"/>
    <property type="molecule type" value="Genomic_DNA"/>
</dbReference>
<dbReference type="OrthoDB" id="4173905at2759"/>
<dbReference type="AlphaFoldDB" id="A0A2R6XB74"/>
<dbReference type="Proteomes" id="UP000244005">
    <property type="component" value="Unassembled WGS sequence"/>
</dbReference>
<accession>A0A2R6XB74</accession>
<dbReference type="Gramene" id="Mp2g26360.1">
    <property type="protein sequence ID" value="Mp2g26360.1.cds1"/>
    <property type="gene ID" value="Mp2g26360"/>
</dbReference>
<dbReference type="Pfam" id="PF01255">
    <property type="entry name" value="Prenyltransf"/>
    <property type="match status" value="1"/>
</dbReference>
<evidence type="ECO:0000259" key="2">
    <source>
        <dbReference type="Pfam" id="PF09995"/>
    </source>
</evidence>
<dbReference type="PANTHER" id="PTHR10291">
    <property type="entry name" value="DEHYDRODOLICHYL DIPHOSPHATE SYNTHASE FAMILY MEMBER"/>
    <property type="match status" value="1"/>
</dbReference>
<dbReference type="NCBIfam" id="TIGR00055">
    <property type="entry name" value="uppS"/>
    <property type="match status" value="1"/>
</dbReference>
<dbReference type="PANTHER" id="PTHR10291:SF44">
    <property type="entry name" value="ER-BOUND OXYGENASE MPAB_MPAB'_RUBBER OXYGENASE CATALYTIC DOMAIN-CONTAINING PROTEIN"/>
    <property type="match status" value="1"/>
</dbReference>
<reference evidence="4" key="1">
    <citation type="journal article" date="2017" name="Cell">
        <title>Insights into land plant evolution garnered from the Marchantia polymorpha genome.</title>
        <authorList>
            <person name="Bowman J.L."/>
            <person name="Kohchi T."/>
            <person name="Yamato K.T."/>
            <person name="Jenkins J."/>
            <person name="Shu S."/>
            <person name="Ishizaki K."/>
            <person name="Yamaoka S."/>
            <person name="Nishihama R."/>
            <person name="Nakamura Y."/>
            <person name="Berger F."/>
            <person name="Adam C."/>
            <person name="Aki S.S."/>
            <person name="Althoff F."/>
            <person name="Araki T."/>
            <person name="Arteaga-Vazquez M.A."/>
            <person name="Balasubrmanian S."/>
            <person name="Barry K."/>
            <person name="Bauer D."/>
            <person name="Boehm C.R."/>
            <person name="Briginshaw L."/>
            <person name="Caballero-Perez J."/>
            <person name="Catarino B."/>
            <person name="Chen F."/>
            <person name="Chiyoda S."/>
            <person name="Chovatia M."/>
            <person name="Davies K.M."/>
            <person name="Delmans M."/>
            <person name="Demura T."/>
            <person name="Dierschke T."/>
            <person name="Dolan L."/>
            <person name="Dorantes-Acosta A.E."/>
            <person name="Eklund D.M."/>
            <person name="Florent S.N."/>
            <person name="Flores-Sandoval E."/>
            <person name="Fujiyama A."/>
            <person name="Fukuzawa H."/>
            <person name="Galik B."/>
            <person name="Grimanelli D."/>
            <person name="Grimwood J."/>
            <person name="Grossniklaus U."/>
            <person name="Hamada T."/>
            <person name="Haseloff J."/>
            <person name="Hetherington A.J."/>
            <person name="Higo A."/>
            <person name="Hirakawa Y."/>
            <person name="Hundley H.N."/>
            <person name="Ikeda Y."/>
            <person name="Inoue K."/>
            <person name="Inoue S.I."/>
            <person name="Ishida S."/>
            <person name="Jia Q."/>
            <person name="Kakita M."/>
            <person name="Kanazawa T."/>
            <person name="Kawai Y."/>
            <person name="Kawashima T."/>
            <person name="Kennedy M."/>
            <person name="Kinose K."/>
            <person name="Kinoshita T."/>
            <person name="Kohara Y."/>
            <person name="Koide E."/>
            <person name="Komatsu K."/>
            <person name="Kopischke S."/>
            <person name="Kubo M."/>
            <person name="Kyozuka J."/>
            <person name="Lagercrantz U."/>
            <person name="Lin S.S."/>
            <person name="Lindquist E."/>
            <person name="Lipzen A.M."/>
            <person name="Lu C.W."/>
            <person name="De Luna E."/>
            <person name="Martienssen R.A."/>
            <person name="Minamino N."/>
            <person name="Mizutani M."/>
            <person name="Mizutani M."/>
            <person name="Mochizuki N."/>
            <person name="Monte I."/>
            <person name="Mosher R."/>
            <person name="Nagasaki H."/>
            <person name="Nakagami H."/>
            <person name="Naramoto S."/>
            <person name="Nishitani K."/>
            <person name="Ohtani M."/>
            <person name="Okamoto T."/>
            <person name="Okumura M."/>
            <person name="Phillips J."/>
            <person name="Pollak B."/>
            <person name="Reinders A."/>
            <person name="Rovekamp M."/>
            <person name="Sano R."/>
            <person name="Sawa S."/>
            <person name="Schmid M.W."/>
            <person name="Shirakawa M."/>
            <person name="Solano R."/>
            <person name="Spunde A."/>
            <person name="Suetsugu N."/>
            <person name="Sugano S."/>
            <person name="Sugiyama A."/>
            <person name="Sun R."/>
            <person name="Suzuki Y."/>
            <person name="Takenaka M."/>
            <person name="Takezawa D."/>
            <person name="Tomogane H."/>
            <person name="Tsuzuki M."/>
            <person name="Ueda T."/>
            <person name="Umeda M."/>
            <person name="Ward J.M."/>
            <person name="Watanabe Y."/>
            <person name="Yazaki K."/>
            <person name="Yokoyama R."/>
            <person name="Yoshitake Y."/>
            <person name="Yotsui I."/>
            <person name="Zachgo S."/>
            <person name="Schmutz J."/>
        </authorList>
    </citation>
    <scope>NUCLEOTIDE SEQUENCE [LARGE SCALE GENOMIC DNA]</scope>
    <source>
        <strain evidence="4">Tak-1</strain>
    </source>
</reference>
<dbReference type="HAMAP" id="MF_01139">
    <property type="entry name" value="ISPT"/>
    <property type="match status" value="1"/>
</dbReference>
<sequence>MLVATTLQLAHGEVAKVLETHSMYKRDPWRRWVRTLTFIQLTVQANSAQRSQIVAWLNRLHANIRLFEFETNVFVLATIAYGLAQSHQALGAFPTGEKDAIVSSVMSMADKLSADDRRKPVPTTFSAVEKFLAPQLSSVHLRSILASMSALLDLAQKPRFSTALRRPWSWAKFLLLRTLARDISLRVLSPPTAGEPPGALLSLARIFQPFWYHFHYSACPRVLTLAGLFETLVGCDPSLNTVVDDVHREIFGAPPVGKFAPSEAHLPQLPNGVAGAAPAADLTNQSFIAAVREHLKCAYLRTRLAGPGKQLPRHLGVIMDGNRRFSRQHGLGSVLEGHRLGARRLLQFMTWSFSVGIDHLTVWALSDDNLKRGHEELDPLFAMMADFTREIVMGDAPLAVIDVRIRVVGDRSILPAALNDAIDAIEEATKGEKKLNLQFALGYGGRREVLRAVKAAVQARAHEDSSTIEEALSRLSPGDVSKHTYSAESGVPPMDAILRTSGEKRLSGFALWESQECELSFVAPNWPGMSQSDFLSCLVDLAERKRRFGA</sequence>
<dbReference type="GO" id="GO:0005783">
    <property type="term" value="C:endoplasmic reticulum"/>
    <property type="evidence" value="ECO:0000318"/>
    <property type="project" value="GO_Central"/>
</dbReference>
<keyword evidence="1" id="KW-0808">Transferase</keyword>
<dbReference type="CDD" id="cd00475">
    <property type="entry name" value="Cis_IPPS"/>
    <property type="match status" value="1"/>
</dbReference>